<dbReference type="AlphaFoldDB" id="A0A4R1Q008"/>
<keyword evidence="4" id="KW-0067">ATP-binding</keyword>
<dbReference type="OrthoDB" id="9804819at2"/>
<proteinExistence type="inferred from homology"/>
<comment type="similarity">
    <text evidence="1">Belongs to the ABC transporter superfamily.</text>
</comment>
<evidence type="ECO:0000256" key="2">
    <source>
        <dbReference type="ARBA" id="ARBA00022448"/>
    </source>
</evidence>
<dbReference type="SMART" id="SM00382">
    <property type="entry name" value="AAA"/>
    <property type="match status" value="1"/>
</dbReference>
<organism evidence="6 7">
    <name type="scientific">Anaerospora hongkongensis</name>
    <dbReference type="NCBI Taxonomy" id="244830"/>
    <lineage>
        <taxon>Bacteria</taxon>
        <taxon>Bacillati</taxon>
        <taxon>Bacillota</taxon>
        <taxon>Negativicutes</taxon>
        <taxon>Selenomonadales</taxon>
        <taxon>Sporomusaceae</taxon>
        <taxon>Anaerospora</taxon>
    </lineage>
</organism>
<evidence type="ECO:0000259" key="5">
    <source>
        <dbReference type="PROSITE" id="PS50893"/>
    </source>
</evidence>
<dbReference type="SUPFAM" id="SSF52540">
    <property type="entry name" value="P-loop containing nucleoside triphosphate hydrolases"/>
    <property type="match status" value="1"/>
</dbReference>
<dbReference type="InterPro" id="IPR027417">
    <property type="entry name" value="P-loop_NTPase"/>
</dbReference>
<name>A0A4R1Q008_9FIRM</name>
<dbReference type="Proteomes" id="UP000295063">
    <property type="component" value="Unassembled WGS sequence"/>
</dbReference>
<dbReference type="InterPro" id="IPR003593">
    <property type="entry name" value="AAA+_ATPase"/>
</dbReference>
<dbReference type="PANTHER" id="PTHR43335:SF2">
    <property type="entry name" value="ABC TRANSPORTER, ATP-BINDING PROTEIN"/>
    <property type="match status" value="1"/>
</dbReference>
<keyword evidence="7" id="KW-1185">Reference proteome</keyword>
<dbReference type="InterPro" id="IPR003439">
    <property type="entry name" value="ABC_transporter-like_ATP-bd"/>
</dbReference>
<dbReference type="RefSeq" id="WP_132079677.1">
    <property type="nucleotide sequence ID" value="NZ_SLUI01000006.1"/>
</dbReference>
<evidence type="ECO:0000313" key="6">
    <source>
        <dbReference type="EMBL" id="TCL37303.1"/>
    </source>
</evidence>
<dbReference type="Pfam" id="PF00005">
    <property type="entry name" value="ABC_tran"/>
    <property type="match status" value="1"/>
</dbReference>
<keyword evidence="3" id="KW-0547">Nucleotide-binding</keyword>
<reference evidence="6 7" key="1">
    <citation type="submission" date="2019-03" db="EMBL/GenBank/DDBJ databases">
        <title>Genomic Encyclopedia of Type Strains, Phase IV (KMG-IV): sequencing the most valuable type-strain genomes for metagenomic binning, comparative biology and taxonomic classification.</title>
        <authorList>
            <person name="Goeker M."/>
        </authorList>
    </citation>
    <scope>NUCLEOTIDE SEQUENCE [LARGE SCALE GENOMIC DNA]</scope>
    <source>
        <strain evidence="6 7">DSM 15969</strain>
    </source>
</reference>
<dbReference type="GO" id="GO:0016887">
    <property type="term" value="F:ATP hydrolysis activity"/>
    <property type="evidence" value="ECO:0007669"/>
    <property type="project" value="InterPro"/>
</dbReference>
<sequence length="301" mass="33542">MLELSSITKCFKKNCVIHDISLSLPKGLHVMTGPNGAGKTTLLRILAGIIAPTTGQVSLNGMFLPTDSVRFKAHMGYLPQHFGIYPEMTAQEFLRYFAELKGIPAAVAGAKVEEVMDIAQIASFPNKTLRDWTKGMRQKVGIAQGLLNDPDLLLMDEPLSGLDPEERFYFCNLFSRLASERIVLLSTHIVSELTDLANSIMLLHSKKLKFKGPISAMIDTARSFVWEASLSEREWNEKKHELIVSSLRADNGLYEIRIISNVRPELTGVRSVEPTLEDAYIYLVSQGDSTSERNGIDNDRN</sequence>
<dbReference type="GO" id="GO:0005524">
    <property type="term" value="F:ATP binding"/>
    <property type="evidence" value="ECO:0007669"/>
    <property type="project" value="UniProtKB-KW"/>
</dbReference>
<gene>
    <name evidence="6" type="ORF">EV210_106172</name>
</gene>
<evidence type="ECO:0000256" key="1">
    <source>
        <dbReference type="ARBA" id="ARBA00005417"/>
    </source>
</evidence>
<evidence type="ECO:0000256" key="3">
    <source>
        <dbReference type="ARBA" id="ARBA00022741"/>
    </source>
</evidence>
<keyword evidence="2" id="KW-0813">Transport</keyword>
<protein>
    <submittedName>
        <fullName evidence="6">ABC-type multidrug transport system ATPase subunit</fullName>
    </submittedName>
</protein>
<dbReference type="PROSITE" id="PS50893">
    <property type="entry name" value="ABC_TRANSPORTER_2"/>
    <property type="match status" value="1"/>
</dbReference>
<dbReference type="EMBL" id="SLUI01000006">
    <property type="protein sequence ID" value="TCL37303.1"/>
    <property type="molecule type" value="Genomic_DNA"/>
</dbReference>
<accession>A0A4R1Q008</accession>
<feature type="domain" description="ABC transporter" evidence="5">
    <location>
        <begin position="2"/>
        <end position="230"/>
    </location>
</feature>
<evidence type="ECO:0000313" key="7">
    <source>
        <dbReference type="Proteomes" id="UP000295063"/>
    </source>
</evidence>
<dbReference type="PANTHER" id="PTHR43335">
    <property type="entry name" value="ABC TRANSPORTER, ATP-BINDING PROTEIN"/>
    <property type="match status" value="1"/>
</dbReference>
<evidence type="ECO:0000256" key="4">
    <source>
        <dbReference type="ARBA" id="ARBA00022840"/>
    </source>
</evidence>
<comment type="caution">
    <text evidence="6">The sequence shown here is derived from an EMBL/GenBank/DDBJ whole genome shotgun (WGS) entry which is preliminary data.</text>
</comment>
<dbReference type="Gene3D" id="3.40.50.300">
    <property type="entry name" value="P-loop containing nucleotide triphosphate hydrolases"/>
    <property type="match status" value="1"/>
</dbReference>